<organism evidence="1 2">
    <name type="scientific">Suillus luteus UH-Slu-Lm8-n1</name>
    <dbReference type="NCBI Taxonomy" id="930992"/>
    <lineage>
        <taxon>Eukaryota</taxon>
        <taxon>Fungi</taxon>
        <taxon>Dikarya</taxon>
        <taxon>Basidiomycota</taxon>
        <taxon>Agaricomycotina</taxon>
        <taxon>Agaricomycetes</taxon>
        <taxon>Agaricomycetidae</taxon>
        <taxon>Boletales</taxon>
        <taxon>Suillineae</taxon>
        <taxon>Suillaceae</taxon>
        <taxon>Suillus</taxon>
    </lineage>
</organism>
<evidence type="ECO:0000313" key="1">
    <source>
        <dbReference type="EMBL" id="KIK43340.1"/>
    </source>
</evidence>
<dbReference type="Proteomes" id="UP000054485">
    <property type="component" value="Unassembled WGS sequence"/>
</dbReference>
<accession>A0A0D0A0B2</accession>
<dbReference type="AlphaFoldDB" id="A0A0D0A0B2"/>
<protein>
    <submittedName>
        <fullName evidence="1">Uncharacterized protein</fullName>
    </submittedName>
</protein>
<keyword evidence="2" id="KW-1185">Reference proteome</keyword>
<dbReference type="InParanoid" id="A0A0D0A0B2"/>
<dbReference type="EMBL" id="KN835215">
    <property type="protein sequence ID" value="KIK43340.1"/>
    <property type="molecule type" value="Genomic_DNA"/>
</dbReference>
<sequence>MFSEMTESVDRELHKPILLERDKYNRWYGDITYISRMHVATSRVINRINHTMLLRPIYV</sequence>
<name>A0A0D0A0B2_9AGAM</name>
<gene>
    <name evidence="1" type="ORF">CY34DRAFT_803921</name>
</gene>
<dbReference type="HOGENOM" id="CLU_2962469_0_0_1"/>
<reference evidence="2" key="2">
    <citation type="submission" date="2015-01" db="EMBL/GenBank/DDBJ databases">
        <title>Evolutionary Origins and Diversification of the Mycorrhizal Mutualists.</title>
        <authorList>
            <consortium name="DOE Joint Genome Institute"/>
            <consortium name="Mycorrhizal Genomics Consortium"/>
            <person name="Kohler A."/>
            <person name="Kuo A."/>
            <person name="Nagy L.G."/>
            <person name="Floudas D."/>
            <person name="Copeland A."/>
            <person name="Barry K.W."/>
            <person name="Cichocki N."/>
            <person name="Veneault-Fourrey C."/>
            <person name="LaButti K."/>
            <person name="Lindquist E.A."/>
            <person name="Lipzen A."/>
            <person name="Lundell T."/>
            <person name="Morin E."/>
            <person name="Murat C."/>
            <person name="Riley R."/>
            <person name="Ohm R."/>
            <person name="Sun H."/>
            <person name="Tunlid A."/>
            <person name="Henrissat B."/>
            <person name="Grigoriev I.V."/>
            <person name="Hibbett D.S."/>
            <person name="Martin F."/>
        </authorList>
    </citation>
    <scope>NUCLEOTIDE SEQUENCE [LARGE SCALE GENOMIC DNA]</scope>
    <source>
        <strain evidence="2">UH-Slu-Lm8-n1</strain>
    </source>
</reference>
<reference evidence="1 2" key="1">
    <citation type="submission" date="2014-04" db="EMBL/GenBank/DDBJ databases">
        <authorList>
            <consortium name="DOE Joint Genome Institute"/>
            <person name="Kuo A."/>
            <person name="Ruytinx J."/>
            <person name="Rineau F."/>
            <person name="Colpaert J."/>
            <person name="Kohler A."/>
            <person name="Nagy L.G."/>
            <person name="Floudas D."/>
            <person name="Copeland A."/>
            <person name="Barry K.W."/>
            <person name="Cichocki N."/>
            <person name="Veneault-Fourrey C."/>
            <person name="LaButti K."/>
            <person name="Lindquist E.A."/>
            <person name="Lipzen A."/>
            <person name="Lundell T."/>
            <person name="Morin E."/>
            <person name="Murat C."/>
            <person name="Sun H."/>
            <person name="Tunlid A."/>
            <person name="Henrissat B."/>
            <person name="Grigoriev I.V."/>
            <person name="Hibbett D.S."/>
            <person name="Martin F."/>
            <person name="Nordberg H.P."/>
            <person name="Cantor M.N."/>
            <person name="Hua S.X."/>
        </authorList>
    </citation>
    <scope>NUCLEOTIDE SEQUENCE [LARGE SCALE GENOMIC DNA]</scope>
    <source>
        <strain evidence="1 2">UH-Slu-Lm8-n1</strain>
    </source>
</reference>
<proteinExistence type="predicted"/>
<evidence type="ECO:0000313" key="2">
    <source>
        <dbReference type="Proteomes" id="UP000054485"/>
    </source>
</evidence>